<evidence type="ECO:0000256" key="5">
    <source>
        <dbReference type="ARBA" id="ARBA00022481"/>
    </source>
</evidence>
<sequence length="162" mass="17673">MSTNTAENLTKRLPSQRRSLRRRGRRDAGYTLLELLVVMGILAVLTAVATPQLMGYFGKAKTQSAQLQIENIGTALELYYMENGSYPSASVGLKALVEATPEAPRWNGPYLKKAKNLLDPWGRPYQYNYPGSNGEYEVYSLGPTGKSTTASAAPSSFRSSGS</sequence>
<dbReference type="EMBL" id="FNTI01000001">
    <property type="protein sequence ID" value="SEC34770.1"/>
    <property type="molecule type" value="Genomic_DNA"/>
</dbReference>
<reference evidence="13 14" key="1">
    <citation type="submission" date="2016-10" db="EMBL/GenBank/DDBJ databases">
        <authorList>
            <person name="de Groot N.N."/>
        </authorList>
    </citation>
    <scope>NUCLEOTIDE SEQUENCE [LARGE SCALE GENOMIC DNA]</scope>
    <source>
        <strain evidence="13 14">GAS522</strain>
    </source>
</reference>
<keyword evidence="9 11" id="KW-0472">Membrane</keyword>
<evidence type="ECO:0000256" key="6">
    <source>
        <dbReference type="ARBA" id="ARBA00022519"/>
    </source>
</evidence>
<dbReference type="GO" id="GO:0005886">
    <property type="term" value="C:plasma membrane"/>
    <property type="evidence" value="ECO:0007669"/>
    <property type="project" value="UniProtKB-SubCell"/>
</dbReference>
<protein>
    <recommendedName>
        <fullName evidence="3">Type II secretion system core protein G</fullName>
    </recommendedName>
</protein>
<accession>A0A1H4RSB0</accession>
<evidence type="ECO:0000313" key="14">
    <source>
        <dbReference type="Proteomes" id="UP000183208"/>
    </source>
</evidence>
<dbReference type="PROSITE" id="PS00409">
    <property type="entry name" value="PROKAR_NTER_METHYL"/>
    <property type="match status" value="1"/>
</dbReference>
<dbReference type="Pfam" id="PF08334">
    <property type="entry name" value="T2SSG"/>
    <property type="match status" value="1"/>
</dbReference>
<feature type="region of interest" description="Disordered" evidence="10">
    <location>
        <begin position="1"/>
        <end position="22"/>
    </location>
</feature>
<gene>
    <name evidence="13" type="ORF">SAMN05444171_1202</name>
</gene>
<dbReference type="InterPro" id="IPR010054">
    <property type="entry name" value="Type2_sec_GspG"/>
</dbReference>
<proteinExistence type="inferred from homology"/>
<evidence type="ECO:0000256" key="3">
    <source>
        <dbReference type="ARBA" id="ARBA00020042"/>
    </source>
</evidence>
<dbReference type="NCBIfam" id="TIGR01710">
    <property type="entry name" value="typeII_sec_gspG"/>
    <property type="match status" value="1"/>
</dbReference>
<dbReference type="PANTHER" id="PTHR30093">
    <property type="entry name" value="GENERAL SECRETION PATHWAY PROTEIN G"/>
    <property type="match status" value="1"/>
</dbReference>
<dbReference type="PRINTS" id="PR00813">
    <property type="entry name" value="BCTERIALGSPG"/>
</dbReference>
<evidence type="ECO:0000256" key="2">
    <source>
        <dbReference type="ARBA" id="ARBA00009984"/>
    </source>
</evidence>
<dbReference type="InterPro" id="IPR000983">
    <property type="entry name" value="Bac_GSPG_pilin"/>
</dbReference>
<dbReference type="Gene3D" id="3.30.700.10">
    <property type="entry name" value="Glycoprotein, Type 4 Pilin"/>
    <property type="match status" value="1"/>
</dbReference>
<comment type="similarity">
    <text evidence="2">Belongs to the GSP G family.</text>
</comment>
<evidence type="ECO:0000256" key="1">
    <source>
        <dbReference type="ARBA" id="ARBA00004377"/>
    </source>
</evidence>
<organism evidence="13 14">
    <name type="scientific">Bradyrhizobium lablabi</name>
    <dbReference type="NCBI Taxonomy" id="722472"/>
    <lineage>
        <taxon>Bacteria</taxon>
        <taxon>Pseudomonadati</taxon>
        <taxon>Pseudomonadota</taxon>
        <taxon>Alphaproteobacteria</taxon>
        <taxon>Hyphomicrobiales</taxon>
        <taxon>Nitrobacteraceae</taxon>
        <taxon>Bradyrhizobium</taxon>
    </lineage>
</organism>
<name>A0A1H4RSB0_9BRAD</name>
<keyword evidence="4" id="KW-1003">Cell membrane</keyword>
<keyword evidence="8 11" id="KW-1133">Transmembrane helix</keyword>
<evidence type="ECO:0000256" key="11">
    <source>
        <dbReference type="SAM" id="Phobius"/>
    </source>
</evidence>
<dbReference type="GO" id="GO:0015627">
    <property type="term" value="C:type II protein secretion system complex"/>
    <property type="evidence" value="ECO:0007669"/>
    <property type="project" value="InterPro"/>
</dbReference>
<evidence type="ECO:0000256" key="8">
    <source>
        <dbReference type="ARBA" id="ARBA00022989"/>
    </source>
</evidence>
<dbReference type="InterPro" id="IPR045584">
    <property type="entry name" value="Pilin-like"/>
</dbReference>
<keyword evidence="6" id="KW-0997">Cell inner membrane</keyword>
<keyword evidence="7 11" id="KW-0812">Transmembrane</keyword>
<dbReference type="AlphaFoldDB" id="A0A1H4RSB0"/>
<dbReference type="Proteomes" id="UP000183208">
    <property type="component" value="Unassembled WGS sequence"/>
</dbReference>
<dbReference type="PANTHER" id="PTHR30093:SF44">
    <property type="entry name" value="TYPE II SECRETION SYSTEM CORE PROTEIN G"/>
    <property type="match status" value="1"/>
</dbReference>
<dbReference type="OrthoDB" id="9795612at2"/>
<dbReference type="SUPFAM" id="SSF54523">
    <property type="entry name" value="Pili subunits"/>
    <property type="match status" value="1"/>
</dbReference>
<evidence type="ECO:0000256" key="10">
    <source>
        <dbReference type="SAM" id="MobiDB-lite"/>
    </source>
</evidence>
<dbReference type="Pfam" id="PF07963">
    <property type="entry name" value="N_methyl"/>
    <property type="match status" value="1"/>
</dbReference>
<dbReference type="InterPro" id="IPR012902">
    <property type="entry name" value="N_methyl_site"/>
</dbReference>
<evidence type="ECO:0000256" key="4">
    <source>
        <dbReference type="ARBA" id="ARBA00022475"/>
    </source>
</evidence>
<dbReference type="GO" id="GO:0015628">
    <property type="term" value="P:protein secretion by the type II secretion system"/>
    <property type="evidence" value="ECO:0007669"/>
    <property type="project" value="InterPro"/>
</dbReference>
<dbReference type="RefSeq" id="WP_074830988.1">
    <property type="nucleotide sequence ID" value="NZ_FNTI01000001.1"/>
</dbReference>
<evidence type="ECO:0000256" key="7">
    <source>
        <dbReference type="ARBA" id="ARBA00022692"/>
    </source>
</evidence>
<evidence type="ECO:0000313" key="13">
    <source>
        <dbReference type="EMBL" id="SEC34770.1"/>
    </source>
</evidence>
<keyword evidence="5" id="KW-0488">Methylation</keyword>
<dbReference type="NCBIfam" id="TIGR02532">
    <property type="entry name" value="IV_pilin_GFxxxE"/>
    <property type="match status" value="1"/>
</dbReference>
<dbReference type="InterPro" id="IPR013545">
    <property type="entry name" value="T2SS_protein-GspG_C"/>
</dbReference>
<evidence type="ECO:0000259" key="12">
    <source>
        <dbReference type="Pfam" id="PF08334"/>
    </source>
</evidence>
<feature type="transmembrane region" description="Helical" evidence="11">
    <location>
        <begin position="28"/>
        <end position="49"/>
    </location>
</feature>
<comment type="subcellular location">
    <subcellularLocation>
        <location evidence="1">Cell inner membrane</location>
        <topology evidence="1">Single-pass membrane protein</topology>
    </subcellularLocation>
</comment>
<evidence type="ECO:0000256" key="9">
    <source>
        <dbReference type="ARBA" id="ARBA00023136"/>
    </source>
</evidence>
<feature type="domain" description="Type II secretion system protein GspG C-terminal" evidence="12">
    <location>
        <begin position="52"/>
        <end position="150"/>
    </location>
</feature>